<dbReference type="InterPro" id="IPR036940">
    <property type="entry name" value="PI3/4_kinase_cat_sf"/>
</dbReference>
<dbReference type="GO" id="GO:0016192">
    <property type="term" value="P:vesicle-mediated transport"/>
    <property type="evidence" value="ECO:0007669"/>
    <property type="project" value="UniProtKB-ARBA"/>
</dbReference>
<feature type="region of interest" description="Disordered" evidence="8">
    <location>
        <begin position="1"/>
        <end position="37"/>
    </location>
</feature>
<dbReference type="PANTHER" id="PTHR10048">
    <property type="entry name" value="PHOSPHATIDYLINOSITOL KINASE"/>
    <property type="match status" value="1"/>
</dbReference>
<dbReference type="InterPro" id="IPR018936">
    <property type="entry name" value="PI3/4_kinase_CS"/>
</dbReference>
<dbReference type="PROSITE" id="PS50290">
    <property type="entry name" value="PI3_4_KINASE_3"/>
    <property type="match status" value="1"/>
</dbReference>
<sequence>MSSQASGSGPAGVDDDNSGIKGDRIAPESFEDTMDPARVEPTRDLAPLLAALESPKFSLFECIDLLVKYADNIGIHFRLCQQLRNFPQLQIEFFLPQLVHVFVAYETESAALEDFLNELCHESTHCTLIVFWHLQASLSDLEDQPQSYGFAAAKRLYNKIQNMIFASPIAPDEQIRDNTQPALVLASMIAASTAVPEASRYIRPLVMSQGRKQRSKLLRVANRLKRLGSVSGTSSTNTQEAIEHSADQVASRASAVFRAGHQYDIAAQSMPDLSRVVAGGYDSAARRLSGDIVRSPLRNQLKTNYFRSEMQFVYSLQSISNRLLRVPPAARLSALQLELALINRDLPAEVDIPLLIPDGAGNRHNRIVRISPTEATVLNSAEKVPYLLLVEYLKGDLTFNPDSERNRHLLAKNGQRRYLFDRNFSQSPPAPGTPLIETTFDEEEQDLGLVPVADRERLVPSANASTVSLVPDPNSESGGLGAPLTRAEAVAAAGNTEPVSNTVSINDLASQMDMASIILSQLEVAQSGKLPKAEVEAIKARIVDNMQSMQNHDLLAASKGEAGARKLENDLKTAGLSSSDDPSAANLAEDWTARKNRLRQSSPYGHYPTWDLFSVIVKTGDDLRQEALACQMISRARQIWRDAHVDVWVKEMRILITSSNSGLVETITNGLSIHSIKKALTGLQEPTAAGGAPAKVATLSQHFAVKFGDVSSVRYQQALRNFVRSLAPYSLLCYILQIKDRHNGNILLDNEGHIIHIDFGFMLSNSPGGRFALEVAPFKLTHEYVDLMGGPNSPAFKEFIALFKQAFHTLRQYADEFSAMVEIMSKDSTLACFQNGPATASQLKQRFHTDLSDADLDNFVENSLVYKSYGSVYTRGYDQFQMLTQGIYS</sequence>
<dbReference type="FunFam" id="1.10.1070.11:FF:000016">
    <property type="entry name" value="PIK1p Phosphatidylinositol 4-kinase"/>
    <property type="match status" value="1"/>
</dbReference>
<dbReference type="PROSITE" id="PS00915">
    <property type="entry name" value="PI3_4_KINASE_1"/>
    <property type="match status" value="1"/>
</dbReference>
<protein>
    <recommendedName>
        <fullName evidence="4">1-phosphatidylinositol 4-kinase</fullName>
        <ecNumber evidence="4">2.7.1.67</ecNumber>
    </recommendedName>
</protein>
<dbReference type="Pfam" id="PF00454">
    <property type="entry name" value="PI3_PI4_kinase"/>
    <property type="match status" value="1"/>
</dbReference>
<dbReference type="OrthoDB" id="10264149at2759"/>
<dbReference type="GO" id="GO:0016020">
    <property type="term" value="C:membrane"/>
    <property type="evidence" value="ECO:0007669"/>
    <property type="project" value="TreeGrafter"/>
</dbReference>
<evidence type="ECO:0000313" key="11">
    <source>
        <dbReference type="EMBL" id="PRT54638.1"/>
    </source>
</evidence>
<organism evidence="11 12">
    <name type="scientific">Wickerhamiella sorbophila</name>
    <dbReference type="NCBI Taxonomy" id="45607"/>
    <lineage>
        <taxon>Eukaryota</taxon>
        <taxon>Fungi</taxon>
        <taxon>Dikarya</taxon>
        <taxon>Ascomycota</taxon>
        <taxon>Saccharomycotina</taxon>
        <taxon>Dipodascomycetes</taxon>
        <taxon>Dipodascales</taxon>
        <taxon>Trichomonascaceae</taxon>
        <taxon>Wickerhamiella</taxon>
    </lineage>
</organism>
<dbReference type="InterPro" id="IPR000403">
    <property type="entry name" value="PI3/4_kinase_cat_dom"/>
</dbReference>
<reference evidence="11 12" key="1">
    <citation type="submission" date="2017-04" db="EMBL/GenBank/DDBJ databases">
        <title>Genome sequencing of [Candida] sorbophila.</title>
        <authorList>
            <person name="Ahn J.O."/>
        </authorList>
    </citation>
    <scope>NUCLEOTIDE SEQUENCE [LARGE SCALE GENOMIC DNA]</scope>
    <source>
        <strain evidence="11 12">DS02</strain>
    </source>
</reference>
<dbReference type="RefSeq" id="XP_024664583.1">
    <property type="nucleotide sequence ID" value="XM_024808815.1"/>
</dbReference>
<evidence type="ECO:0000256" key="4">
    <source>
        <dbReference type="ARBA" id="ARBA00012169"/>
    </source>
</evidence>
<dbReference type="Pfam" id="PF11522">
    <property type="entry name" value="Pik1"/>
    <property type="match status" value="1"/>
</dbReference>
<dbReference type="Pfam" id="PF21245">
    <property type="entry name" value="PI4KB-PIK1_PIK"/>
    <property type="match status" value="1"/>
</dbReference>
<proteinExistence type="inferred from homology"/>
<dbReference type="InterPro" id="IPR015433">
    <property type="entry name" value="PI3/4_kinase"/>
</dbReference>
<comment type="similarity">
    <text evidence="3">Belongs to the PI3/PI4-kinase family. Type III PI4K subfamily.</text>
</comment>
<dbReference type="GO" id="GO:0046854">
    <property type="term" value="P:phosphatidylinositol phosphate biosynthetic process"/>
    <property type="evidence" value="ECO:0007669"/>
    <property type="project" value="InterPro"/>
</dbReference>
<dbReference type="GO" id="GO:0005737">
    <property type="term" value="C:cytoplasm"/>
    <property type="evidence" value="ECO:0007669"/>
    <property type="project" value="TreeGrafter"/>
</dbReference>
<evidence type="ECO:0000256" key="1">
    <source>
        <dbReference type="ARBA" id="ARBA00001686"/>
    </source>
</evidence>
<evidence type="ECO:0000256" key="6">
    <source>
        <dbReference type="ARBA" id="ARBA00022777"/>
    </source>
</evidence>
<dbReference type="Gene3D" id="1.10.1070.11">
    <property type="entry name" value="Phosphatidylinositol 3-/4-kinase, catalytic domain"/>
    <property type="match status" value="1"/>
</dbReference>
<dbReference type="EC" id="2.7.1.67" evidence="4"/>
<keyword evidence="5" id="KW-0808">Transferase</keyword>
<dbReference type="SMART" id="SM00146">
    <property type="entry name" value="PI3Kc"/>
    <property type="match status" value="1"/>
</dbReference>
<dbReference type="EMBL" id="NDIQ01000021">
    <property type="protein sequence ID" value="PRT54638.1"/>
    <property type="molecule type" value="Genomic_DNA"/>
</dbReference>
<dbReference type="GO" id="GO:0004430">
    <property type="term" value="F:1-phosphatidylinositol 4-kinase activity"/>
    <property type="evidence" value="ECO:0007669"/>
    <property type="project" value="UniProtKB-EC"/>
</dbReference>
<dbReference type="SUPFAM" id="SSF56112">
    <property type="entry name" value="Protein kinase-like (PK-like)"/>
    <property type="match status" value="1"/>
</dbReference>
<dbReference type="GeneID" id="36516006"/>
<dbReference type="PROSITE" id="PS00916">
    <property type="entry name" value="PI3_4_KINASE_2"/>
    <property type="match status" value="1"/>
</dbReference>
<gene>
    <name evidence="11" type="ORF">B9G98_02258</name>
</gene>
<dbReference type="Gene3D" id="6.10.140.1260">
    <property type="match status" value="1"/>
</dbReference>
<dbReference type="FunFam" id="3.30.1010.10:FF:000021">
    <property type="entry name" value="Phosphatidylinositol 4-kinase"/>
    <property type="match status" value="1"/>
</dbReference>
<dbReference type="PANTHER" id="PTHR10048:SF22">
    <property type="entry name" value="PHOSPHATIDYLINOSITOL 4-KINASE BETA"/>
    <property type="match status" value="1"/>
</dbReference>
<dbReference type="InterPro" id="IPR021601">
    <property type="entry name" value="Phosphatidylino_kinase_fungi"/>
</dbReference>
<dbReference type="PROSITE" id="PS51545">
    <property type="entry name" value="PIK_HELICAL"/>
    <property type="match status" value="1"/>
</dbReference>
<feature type="domain" description="PI3K/PI4K catalytic" evidence="9">
    <location>
        <begin position="589"/>
        <end position="872"/>
    </location>
</feature>
<evidence type="ECO:0000259" key="9">
    <source>
        <dbReference type="PROSITE" id="PS50290"/>
    </source>
</evidence>
<evidence type="ECO:0000256" key="3">
    <source>
        <dbReference type="ARBA" id="ARBA00006209"/>
    </source>
</evidence>
<dbReference type="InterPro" id="IPR057754">
    <property type="entry name" value="PI4-kinase_beta/PIK1_cat"/>
</dbReference>
<feature type="domain" description="PIK helical" evidence="10">
    <location>
        <begin position="1"/>
        <end position="158"/>
    </location>
</feature>
<evidence type="ECO:0000259" key="10">
    <source>
        <dbReference type="PROSITE" id="PS51545"/>
    </source>
</evidence>
<keyword evidence="6 11" id="KW-0418">Kinase</keyword>
<comment type="subcellular location">
    <subcellularLocation>
        <location evidence="2">Nucleus</location>
    </subcellularLocation>
</comment>
<dbReference type="GO" id="GO:0005634">
    <property type="term" value="C:nucleus"/>
    <property type="evidence" value="ECO:0007669"/>
    <property type="project" value="UniProtKB-SubCell"/>
</dbReference>
<dbReference type="GO" id="GO:0048015">
    <property type="term" value="P:phosphatidylinositol-mediated signaling"/>
    <property type="evidence" value="ECO:0007669"/>
    <property type="project" value="TreeGrafter"/>
</dbReference>
<evidence type="ECO:0000256" key="7">
    <source>
        <dbReference type="ARBA" id="ARBA00023242"/>
    </source>
</evidence>
<dbReference type="InterPro" id="IPR001263">
    <property type="entry name" value="PI3K_accessory_dom"/>
</dbReference>
<comment type="catalytic activity">
    <reaction evidence="1">
        <text>a 1,2-diacyl-sn-glycero-3-phospho-(1D-myo-inositol) + ATP = a 1,2-diacyl-sn-glycero-3-phospho-(1D-myo-inositol 4-phosphate) + ADP + H(+)</text>
        <dbReference type="Rhea" id="RHEA:19877"/>
        <dbReference type="ChEBI" id="CHEBI:15378"/>
        <dbReference type="ChEBI" id="CHEBI:30616"/>
        <dbReference type="ChEBI" id="CHEBI:57880"/>
        <dbReference type="ChEBI" id="CHEBI:58178"/>
        <dbReference type="ChEBI" id="CHEBI:456216"/>
        <dbReference type="EC" id="2.7.1.67"/>
    </reaction>
</comment>
<name>A0A2T0FI18_9ASCO</name>
<dbReference type="Gene3D" id="3.30.1010.10">
    <property type="entry name" value="Phosphatidylinositol 3-kinase Catalytic Subunit, Chain A, domain 4"/>
    <property type="match status" value="1"/>
</dbReference>
<dbReference type="InterPro" id="IPR011009">
    <property type="entry name" value="Kinase-like_dom_sf"/>
</dbReference>
<evidence type="ECO:0000256" key="5">
    <source>
        <dbReference type="ARBA" id="ARBA00022679"/>
    </source>
</evidence>
<dbReference type="Proteomes" id="UP000238350">
    <property type="component" value="Unassembled WGS sequence"/>
</dbReference>
<evidence type="ECO:0000256" key="8">
    <source>
        <dbReference type="SAM" id="MobiDB-lite"/>
    </source>
</evidence>
<dbReference type="SUPFAM" id="SSF48371">
    <property type="entry name" value="ARM repeat"/>
    <property type="match status" value="1"/>
</dbReference>
<dbReference type="STRING" id="45607.A0A2T0FI18"/>
<evidence type="ECO:0000256" key="2">
    <source>
        <dbReference type="ARBA" id="ARBA00004123"/>
    </source>
</evidence>
<dbReference type="InterPro" id="IPR016024">
    <property type="entry name" value="ARM-type_fold"/>
</dbReference>
<keyword evidence="12" id="KW-1185">Reference proteome</keyword>
<evidence type="ECO:0000313" key="12">
    <source>
        <dbReference type="Proteomes" id="UP000238350"/>
    </source>
</evidence>
<accession>A0A2T0FI18</accession>
<dbReference type="CDD" id="cd05168">
    <property type="entry name" value="PI4Kc_III_beta"/>
    <property type="match status" value="1"/>
</dbReference>
<dbReference type="InterPro" id="IPR049160">
    <property type="entry name" value="PI4KB-PIK1_PIK"/>
</dbReference>
<dbReference type="AlphaFoldDB" id="A0A2T0FI18"/>
<keyword evidence="7" id="KW-0539">Nucleus</keyword>
<comment type="caution">
    <text evidence="11">The sequence shown here is derived from an EMBL/GenBank/DDBJ whole genome shotgun (WGS) entry which is preliminary data.</text>
</comment>